<sequence>MVHLHARSCYSLLESSLRVERLVDQSASLGYRHVALTDKDAMFAAMKFYKYALSKNIHPILGLELDVQMKQGPSTFILLAKNDHGLQDLYALSTQRMQIQNTVTFEELCKRSRDCVVISCGIQDHDILNGWILHDDTEKLKEYFITCQNNFPCFYAGIACNDSGFWRAKNIELKKLYRSLSIPTCALSYILYEKKEDVKQLRILKAIQKQARIHDQNLNVLNDRYIRSMKEMESLYDPEDLQNTEEIAKMCNVQMAMKKSHLPVFQNKLGIDSSSFLIKLCKAGLQKRLHNKENEVYIKRLEYELSVITRMGFTNYFLIVYDFIRFARTQGIYVGPGRGSAAGSLVAYCLGITHIDPIQNHLLFERFLNPDRVSMPDIDTDFPDDRRDEVIEYVKNLYGEQHVCHIVTFNTLKAKQVLRDVGRVYSISSSKIDSLTKLIRNVPNMTLRQAYQENTKFQSLVQKDDLLKELYYNCLVLEGLPRHISLHAAGIVLSNQPITNVCPKVQVDADNQATQFTMEYLEELGLIKMDFLGLRNLTTIDQIVKQIQKKTHQPFDILKIPLNDQRTYQLLARADTLGVFQLESSGIQSLLRKMKPSRFEDICAVLALYRPSAMHNIDLYIARKEDPRKIEYPHPLTKPILEETYGIMIYQEQVMQIARAIGNLSLAQADSLRKAMSKKNHEQMESYKELFIQGALQHQCTFKQANGLFDTMAQFASYGFNKSHSYAYALIAYQMAYLKANYPLYFYQCLLDSVIGSETKTNQYRQECMHRHVKILCVDVNASQDHYHIENQALRMPLQVLKGIGQSIYPIILKERQNGAYKDYIDFVVRCNARKLTESSMRILIDGGALDSFGLNRATMHENLGRVLVYADLVRTEAMGQISFDFSVVSKPNLIRVKENKMERAKKEFMVYGFYLSQHPVQQLRQERFKECIPFSQAENKNGFMQVIGRATSFRTHTTKQGELMCFVSLEDETGKIDIVLMPALYAKEKDQIAKDRIVFVQGNKNRPQSIVARKLRWIDTES</sequence>
<evidence type="ECO:0000256" key="6">
    <source>
        <dbReference type="ARBA" id="ARBA00022695"/>
    </source>
</evidence>
<dbReference type="Pfam" id="PF02811">
    <property type="entry name" value="PHP"/>
    <property type="match status" value="1"/>
</dbReference>
<feature type="domain" description="Polymerase/histidinol phosphatase N-terminal" evidence="11">
    <location>
        <begin position="2"/>
        <end position="69"/>
    </location>
</feature>
<dbReference type="EC" id="2.7.7.7" evidence="3"/>
<dbReference type="Gene3D" id="1.10.10.1600">
    <property type="entry name" value="Bacterial DNA polymerase III alpha subunit, thumb domain"/>
    <property type="match status" value="1"/>
</dbReference>
<dbReference type="SMART" id="SM00481">
    <property type="entry name" value="POLIIIAc"/>
    <property type="match status" value="1"/>
</dbReference>
<accession>A0A380LIU0</accession>
<comment type="similarity">
    <text evidence="2">Belongs to the DNA polymerase type-C family. DnaE subfamily.</text>
</comment>
<dbReference type="InterPro" id="IPR003141">
    <property type="entry name" value="Pol/His_phosphatase_N"/>
</dbReference>
<evidence type="ECO:0000313" key="12">
    <source>
        <dbReference type="EMBL" id="SUO03779.1"/>
    </source>
</evidence>
<evidence type="ECO:0000256" key="1">
    <source>
        <dbReference type="ARBA" id="ARBA00004496"/>
    </source>
</evidence>
<dbReference type="CDD" id="cd04485">
    <property type="entry name" value="DnaE_OBF"/>
    <property type="match status" value="1"/>
</dbReference>
<dbReference type="Gene3D" id="1.10.150.870">
    <property type="match status" value="1"/>
</dbReference>
<dbReference type="InterPro" id="IPR004365">
    <property type="entry name" value="NA-bd_OB_tRNA"/>
</dbReference>
<keyword evidence="6 12" id="KW-0548">Nucleotidyltransferase</keyword>
<dbReference type="InterPro" id="IPR029460">
    <property type="entry name" value="DNAPol_HHH"/>
</dbReference>
<evidence type="ECO:0000256" key="5">
    <source>
        <dbReference type="ARBA" id="ARBA00022679"/>
    </source>
</evidence>
<comment type="catalytic activity">
    <reaction evidence="10">
        <text>DNA(n) + a 2'-deoxyribonucleoside 5'-triphosphate = DNA(n+1) + diphosphate</text>
        <dbReference type="Rhea" id="RHEA:22508"/>
        <dbReference type="Rhea" id="RHEA-COMP:17339"/>
        <dbReference type="Rhea" id="RHEA-COMP:17340"/>
        <dbReference type="ChEBI" id="CHEBI:33019"/>
        <dbReference type="ChEBI" id="CHEBI:61560"/>
        <dbReference type="ChEBI" id="CHEBI:173112"/>
        <dbReference type="EC" id="2.7.7.7"/>
    </reaction>
</comment>
<dbReference type="Pfam" id="PF07733">
    <property type="entry name" value="DNA_pol3_alpha"/>
    <property type="match status" value="1"/>
</dbReference>
<keyword evidence="8" id="KW-0239">DNA-directed DNA polymerase</keyword>
<comment type="function">
    <text evidence="9">DNA polymerase III is a complex, multichain enzyme responsible for most of the replicative synthesis in bacteria. This DNA polymerase also exhibits 3' to 5' exonuclease activity. The alpha chain is the DNA polymerase.</text>
</comment>
<dbReference type="GO" id="GO:0006260">
    <property type="term" value="P:DNA replication"/>
    <property type="evidence" value="ECO:0007669"/>
    <property type="project" value="UniProtKB-KW"/>
</dbReference>
<comment type="subcellular location">
    <subcellularLocation>
        <location evidence="1">Cytoplasm</location>
    </subcellularLocation>
</comment>
<dbReference type="NCBIfam" id="NF004226">
    <property type="entry name" value="PRK05673.1"/>
    <property type="match status" value="1"/>
</dbReference>
<proteinExistence type="inferred from homology"/>
<evidence type="ECO:0000256" key="9">
    <source>
        <dbReference type="ARBA" id="ARBA00025611"/>
    </source>
</evidence>
<reference evidence="12 13" key="1">
    <citation type="submission" date="2018-06" db="EMBL/GenBank/DDBJ databases">
        <authorList>
            <consortium name="Pathogen Informatics"/>
            <person name="Doyle S."/>
        </authorList>
    </citation>
    <scope>NUCLEOTIDE SEQUENCE [LARGE SCALE GENOMIC DNA]</scope>
    <source>
        <strain evidence="12 13">NCTC11087</strain>
    </source>
</reference>
<keyword evidence="5 12" id="KW-0808">Transferase</keyword>
<dbReference type="CDD" id="cd07431">
    <property type="entry name" value="PHP_PolIIIA"/>
    <property type="match status" value="1"/>
</dbReference>
<dbReference type="GO" id="GO:0008408">
    <property type="term" value="F:3'-5' exonuclease activity"/>
    <property type="evidence" value="ECO:0007669"/>
    <property type="project" value="InterPro"/>
</dbReference>
<evidence type="ECO:0000256" key="2">
    <source>
        <dbReference type="ARBA" id="ARBA00009496"/>
    </source>
</evidence>
<dbReference type="PANTHER" id="PTHR32294:SF0">
    <property type="entry name" value="DNA POLYMERASE III SUBUNIT ALPHA"/>
    <property type="match status" value="1"/>
</dbReference>
<dbReference type="Gene3D" id="3.20.20.140">
    <property type="entry name" value="Metal-dependent hydrolases"/>
    <property type="match status" value="1"/>
</dbReference>
<protein>
    <recommendedName>
        <fullName evidence="4">DNA polymerase III subunit alpha</fullName>
        <ecNumber evidence="3">2.7.7.7</ecNumber>
    </recommendedName>
</protein>
<dbReference type="InterPro" id="IPR004013">
    <property type="entry name" value="PHP_dom"/>
</dbReference>
<dbReference type="Pfam" id="PF01336">
    <property type="entry name" value="tRNA_anti-codon"/>
    <property type="match status" value="1"/>
</dbReference>
<keyword evidence="13" id="KW-1185">Reference proteome</keyword>
<evidence type="ECO:0000256" key="3">
    <source>
        <dbReference type="ARBA" id="ARBA00012417"/>
    </source>
</evidence>
<dbReference type="InterPro" id="IPR011708">
    <property type="entry name" value="DNA_pol3_alpha_NTPase_dom"/>
</dbReference>
<dbReference type="GO" id="GO:0003676">
    <property type="term" value="F:nucleic acid binding"/>
    <property type="evidence" value="ECO:0007669"/>
    <property type="project" value="InterPro"/>
</dbReference>
<dbReference type="NCBIfam" id="TIGR00594">
    <property type="entry name" value="polc"/>
    <property type="match status" value="1"/>
</dbReference>
<evidence type="ECO:0000256" key="4">
    <source>
        <dbReference type="ARBA" id="ARBA00019114"/>
    </source>
</evidence>
<name>A0A380LIU0_9FIRM</name>
<dbReference type="SUPFAM" id="SSF89550">
    <property type="entry name" value="PHP domain-like"/>
    <property type="match status" value="1"/>
</dbReference>
<dbReference type="Proteomes" id="UP000255523">
    <property type="component" value="Unassembled WGS sequence"/>
</dbReference>
<dbReference type="InterPro" id="IPR041931">
    <property type="entry name" value="DNA_pol3_alpha_thumb_dom"/>
</dbReference>
<dbReference type="InterPro" id="IPR016195">
    <property type="entry name" value="Pol/histidinol_Pase-like"/>
</dbReference>
<dbReference type="OrthoDB" id="9803237at2"/>
<dbReference type="GeneID" id="77461631"/>
<dbReference type="AlphaFoldDB" id="A0A380LIU0"/>
<evidence type="ECO:0000256" key="10">
    <source>
        <dbReference type="ARBA" id="ARBA00049244"/>
    </source>
</evidence>
<evidence type="ECO:0000256" key="7">
    <source>
        <dbReference type="ARBA" id="ARBA00022705"/>
    </source>
</evidence>
<gene>
    <name evidence="12" type="primary">dnaE</name>
    <name evidence="12" type="ORF">NCTC11087_00651</name>
</gene>
<dbReference type="PANTHER" id="PTHR32294">
    <property type="entry name" value="DNA POLYMERASE III SUBUNIT ALPHA"/>
    <property type="match status" value="1"/>
</dbReference>
<evidence type="ECO:0000259" key="11">
    <source>
        <dbReference type="SMART" id="SM00481"/>
    </source>
</evidence>
<dbReference type="GO" id="GO:0005737">
    <property type="term" value="C:cytoplasm"/>
    <property type="evidence" value="ECO:0007669"/>
    <property type="project" value="UniProtKB-SubCell"/>
</dbReference>
<dbReference type="EMBL" id="UHFX01000003">
    <property type="protein sequence ID" value="SUO03779.1"/>
    <property type="molecule type" value="Genomic_DNA"/>
</dbReference>
<keyword evidence="7" id="KW-0235">DNA replication</keyword>
<dbReference type="GO" id="GO:0003887">
    <property type="term" value="F:DNA-directed DNA polymerase activity"/>
    <property type="evidence" value="ECO:0007669"/>
    <property type="project" value="UniProtKB-KW"/>
</dbReference>
<dbReference type="Pfam" id="PF17657">
    <property type="entry name" value="DNA_pol3_finger"/>
    <property type="match status" value="1"/>
</dbReference>
<dbReference type="InterPro" id="IPR004805">
    <property type="entry name" value="DnaE2/DnaE/PolC"/>
</dbReference>
<organism evidence="12 13">
    <name type="scientific">Faecalicoccus pleomorphus</name>
    <dbReference type="NCBI Taxonomy" id="1323"/>
    <lineage>
        <taxon>Bacteria</taxon>
        <taxon>Bacillati</taxon>
        <taxon>Bacillota</taxon>
        <taxon>Erysipelotrichia</taxon>
        <taxon>Erysipelotrichales</taxon>
        <taxon>Erysipelotrichaceae</taxon>
        <taxon>Faecalicoccus</taxon>
    </lineage>
</organism>
<evidence type="ECO:0000256" key="8">
    <source>
        <dbReference type="ARBA" id="ARBA00022932"/>
    </source>
</evidence>
<evidence type="ECO:0000313" key="13">
    <source>
        <dbReference type="Proteomes" id="UP000255523"/>
    </source>
</evidence>
<dbReference type="InterPro" id="IPR040982">
    <property type="entry name" value="DNA_pol3_finger"/>
</dbReference>
<dbReference type="RefSeq" id="WP_022789152.1">
    <property type="nucleotide sequence ID" value="NZ_UHFX01000003.1"/>
</dbReference>
<dbReference type="Pfam" id="PF14579">
    <property type="entry name" value="HHH_6"/>
    <property type="match status" value="1"/>
</dbReference>